<name>A0AAD5SDP9_9FUNG</name>
<comment type="caution">
    <text evidence="1">The sequence shown here is derived from an EMBL/GenBank/DDBJ whole genome shotgun (WGS) entry which is preliminary data.</text>
</comment>
<proteinExistence type="predicted"/>
<accession>A0AAD5SDP9</accession>
<evidence type="ECO:0000313" key="1">
    <source>
        <dbReference type="EMBL" id="KAJ3051678.1"/>
    </source>
</evidence>
<reference evidence="1" key="1">
    <citation type="submission" date="2020-05" db="EMBL/GenBank/DDBJ databases">
        <title>Phylogenomic resolution of chytrid fungi.</title>
        <authorList>
            <person name="Stajich J.E."/>
            <person name="Amses K."/>
            <person name="Simmons R."/>
            <person name="Seto K."/>
            <person name="Myers J."/>
            <person name="Bonds A."/>
            <person name="Quandt C.A."/>
            <person name="Barry K."/>
            <person name="Liu P."/>
            <person name="Grigoriev I."/>
            <person name="Longcore J.E."/>
            <person name="James T.Y."/>
        </authorList>
    </citation>
    <scope>NUCLEOTIDE SEQUENCE</scope>
    <source>
        <strain evidence="1">JEL0318</strain>
    </source>
</reference>
<sequence>MNHGHSHHKCLCGGDAAKLLAVAASGGGGGGCGGALSVKRKVEATFENGLTLVFAPENNNADAARARFEANPVVKITVQKKGKPMKGAAKGGNAGEPKAAVAGANLVTEEVEVKFVDMTVVEEPVDVDLEKLMGM</sequence>
<evidence type="ECO:0000313" key="2">
    <source>
        <dbReference type="Proteomes" id="UP001212841"/>
    </source>
</evidence>
<organism evidence="1 2">
    <name type="scientific">Rhizophlyctis rosea</name>
    <dbReference type="NCBI Taxonomy" id="64517"/>
    <lineage>
        <taxon>Eukaryota</taxon>
        <taxon>Fungi</taxon>
        <taxon>Fungi incertae sedis</taxon>
        <taxon>Chytridiomycota</taxon>
        <taxon>Chytridiomycota incertae sedis</taxon>
        <taxon>Chytridiomycetes</taxon>
        <taxon>Rhizophlyctidales</taxon>
        <taxon>Rhizophlyctidaceae</taxon>
        <taxon>Rhizophlyctis</taxon>
    </lineage>
</organism>
<dbReference type="EMBL" id="JADGJD010000368">
    <property type="protein sequence ID" value="KAJ3051678.1"/>
    <property type="molecule type" value="Genomic_DNA"/>
</dbReference>
<dbReference type="Proteomes" id="UP001212841">
    <property type="component" value="Unassembled WGS sequence"/>
</dbReference>
<gene>
    <name evidence="1" type="ORF">HK097_007284</name>
</gene>
<protein>
    <submittedName>
        <fullName evidence="1">Uncharacterized protein</fullName>
    </submittedName>
</protein>
<keyword evidence="2" id="KW-1185">Reference proteome</keyword>
<dbReference type="AlphaFoldDB" id="A0AAD5SDP9"/>